<dbReference type="SMART" id="SM00450">
    <property type="entry name" value="RHOD"/>
    <property type="match status" value="2"/>
</dbReference>
<feature type="chain" id="PRO_5022809430" description="Rhodanese domain-containing protein" evidence="1">
    <location>
        <begin position="26"/>
        <end position="328"/>
    </location>
</feature>
<dbReference type="OrthoDB" id="1450994at2"/>
<feature type="domain" description="Rhodanese" evidence="2">
    <location>
        <begin position="67"/>
        <end position="158"/>
    </location>
</feature>
<dbReference type="InterPro" id="IPR036873">
    <property type="entry name" value="Rhodanese-like_dom_sf"/>
</dbReference>
<reference evidence="3 4" key="1">
    <citation type="submission" date="2019-08" db="EMBL/GenBank/DDBJ databases">
        <title>Seonamhaeicola sediminis sp. nov., isolated from marine sediment.</title>
        <authorList>
            <person name="Cao W.R."/>
        </authorList>
    </citation>
    <scope>NUCLEOTIDE SEQUENCE [LARGE SCALE GENOMIC DNA]</scope>
    <source>
        <strain evidence="3 4">1505</strain>
    </source>
</reference>
<dbReference type="PANTHER" id="PTHR43031">
    <property type="entry name" value="FAD-DEPENDENT OXIDOREDUCTASE"/>
    <property type="match status" value="1"/>
</dbReference>
<feature type="domain" description="Rhodanese" evidence="2">
    <location>
        <begin position="231"/>
        <end position="325"/>
    </location>
</feature>
<keyword evidence="4" id="KW-1185">Reference proteome</keyword>
<name>A0A5C7GEM6_9FLAO</name>
<accession>A0A5C7GEM6</accession>
<comment type="caution">
    <text evidence="3">The sequence shown here is derived from an EMBL/GenBank/DDBJ whole genome shotgun (WGS) entry which is preliminary data.</text>
</comment>
<dbReference type="InterPro" id="IPR050229">
    <property type="entry name" value="GlpE_sulfurtransferase"/>
</dbReference>
<dbReference type="SUPFAM" id="SSF52821">
    <property type="entry name" value="Rhodanese/Cell cycle control phosphatase"/>
    <property type="match status" value="2"/>
</dbReference>
<evidence type="ECO:0000313" key="4">
    <source>
        <dbReference type="Proteomes" id="UP000321080"/>
    </source>
</evidence>
<gene>
    <name evidence="3" type="ORF">FUA22_16275</name>
</gene>
<dbReference type="PANTHER" id="PTHR43031:SF1">
    <property type="entry name" value="PYRIDINE NUCLEOTIDE-DISULPHIDE OXIDOREDUCTASE"/>
    <property type="match status" value="1"/>
</dbReference>
<dbReference type="Proteomes" id="UP000321080">
    <property type="component" value="Unassembled WGS sequence"/>
</dbReference>
<sequence>MKKSSIFLIAIFASAAVLFSSFTSVDNSNLNPPNEFETLVNYLEANGNFINGELPIMMADEVKKNLKNPKYHIIDIRNDSWFEYGHIKGAANVQSADLLTYFGNTITPSEFEKIILVCYSGQSAAYYSSLLRIAGYNNVYSMKWGMSSWRQDFAENSWLKNVKNDFADQLETTENKKPEKGAHPTLDTGQNEAKEILMTRLETLFATPYRDFIVKSPEVFENPSNYFIVNYLDQENYNSGHIPQAVHYTPNNSLSITTDLLTLPTDKKVVVYDSTGQKAAYVIAYLNVLGYQTGNLSYGENGFMNSVLKEKGWDAFTKKEINMFPVIE</sequence>
<dbReference type="CDD" id="cd00158">
    <property type="entry name" value="RHOD"/>
    <property type="match status" value="2"/>
</dbReference>
<dbReference type="Gene3D" id="3.40.250.10">
    <property type="entry name" value="Rhodanese-like domain"/>
    <property type="match status" value="2"/>
</dbReference>
<dbReference type="EMBL" id="VRKQ01000018">
    <property type="protein sequence ID" value="TXG35303.1"/>
    <property type="molecule type" value="Genomic_DNA"/>
</dbReference>
<evidence type="ECO:0000313" key="3">
    <source>
        <dbReference type="EMBL" id="TXG35303.1"/>
    </source>
</evidence>
<dbReference type="AlphaFoldDB" id="A0A5C7GEM6"/>
<dbReference type="RefSeq" id="WP_147769646.1">
    <property type="nucleotide sequence ID" value="NZ_VRKQ01000018.1"/>
</dbReference>
<proteinExistence type="predicted"/>
<keyword evidence="1" id="KW-0732">Signal</keyword>
<organism evidence="3 4">
    <name type="scientific">Seonamhaeicola maritimus</name>
    <dbReference type="NCBI Taxonomy" id="2591822"/>
    <lineage>
        <taxon>Bacteria</taxon>
        <taxon>Pseudomonadati</taxon>
        <taxon>Bacteroidota</taxon>
        <taxon>Flavobacteriia</taxon>
        <taxon>Flavobacteriales</taxon>
        <taxon>Flavobacteriaceae</taxon>
    </lineage>
</organism>
<evidence type="ECO:0000256" key="1">
    <source>
        <dbReference type="SAM" id="SignalP"/>
    </source>
</evidence>
<protein>
    <recommendedName>
        <fullName evidence="2">Rhodanese domain-containing protein</fullName>
    </recommendedName>
</protein>
<evidence type="ECO:0000259" key="2">
    <source>
        <dbReference type="PROSITE" id="PS50206"/>
    </source>
</evidence>
<dbReference type="PROSITE" id="PS50206">
    <property type="entry name" value="RHODANESE_3"/>
    <property type="match status" value="2"/>
</dbReference>
<dbReference type="Pfam" id="PF00581">
    <property type="entry name" value="Rhodanese"/>
    <property type="match status" value="2"/>
</dbReference>
<feature type="signal peptide" evidence="1">
    <location>
        <begin position="1"/>
        <end position="25"/>
    </location>
</feature>
<dbReference type="InterPro" id="IPR001763">
    <property type="entry name" value="Rhodanese-like_dom"/>
</dbReference>